<organism evidence="1 2">
    <name type="scientific">Luteibacter yeojuensis</name>
    <dbReference type="NCBI Taxonomy" id="345309"/>
    <lineage>
        <taxon>Bacteria</taxon>
        <taxon>Pseudomonadati</taxon>
        <taxon>Pseudomonadota</taxon>
        <taxon>Gammaproteobacteria</taxon>
        <taxon>Lysobacterales</taxon>
        <taxon>Rhodanobacteraceae</taxon>
        <taxon>Luteibacter</taxon>
    </lineage>
</organism>
<gene>
    <name evidence="1" type="ORF">HBF32_10215</name>
</gene>
<keyword evidence="2" id="KW-1185">Reference proteome</keyword>
<protein>
    <submittedName>
        <fullName evidence="1">Uncharacterized protein</fullName>
    </submittedName>
</protein>
<proteinExistence type="predicted"/>
<reference evidence="1 2" key="1">
    <citation type="journal article" date="2006" name="Int. J. Syst. Evol. Microbiol.">
        <title>Dyella yeojuensis sp. nov., isolated from greenhouse soil in Korea.</title>
        <authorList>
            <person name="Kim B.Y."/>
            <person name="Weon H.Y."/>
            <person name="Lee K.H."/>
            <person name="Seok S.J."/>
            <person name="Kwon S.W."/>
            <person name="Go S.J."/>
            <person name="Stackebrandt E."/>
        </authorList>
    </citation>
    <scope>NUCLEOTIDE SEQUENCE [LARGE SCALE GENOMIC DNA]</scope>
    <source>
        <strain evidence="1 2">DSM 17673</strain>
    </source>
</reference>
<dbReference type="AlphaFoldDB" id="A0A7X5TQ87"/>
<sequence>MAPIDQYLMADRDAEIALARSAAPASISRDATVLVLGRKGYETAAEGTNGFVCVVARSWTGPFDWPEFWNPKIRAADCLNPQAARSIVPIYKLRAGMAMAGKSKSDMLSAVRAAYARKELPALESGAMDYMMSKSSYLTDEGEHNMPHVMFDTLVKDAKDWGANMEGSPVMASPYWFMFADPSESKGLPPILVFLVGSSTWSDGTPADMHRH</sequence>
<evidence type="ECO:0000313" key="2">
    <source>
        <dbReference type="Proteomes" id="UP000518878"/>
    </source>
</evidence>
<accession>A0A7X5TQ87</accession>
<dbReference type="EMBL" id="JAAQTL010000001">
    <property type="protein sequence ID" value="NID15830.1"/>
    <property type="molecule type" value="Genomic_DNA"/>
</dbReference>
<evidence type="ECO:0000313" key="1">
    <source>
        <dbReference type="EMBL" id="NID15830.1"/>
    </source>
</evidence>
<dbReference type="Proteomes" id="UP000518878">
    <property type="component" value="Unassembled WGS sequence"/>
</dbReference>
<comment type="caution">
    <text evidence="1">The sequence shown here is derived from an EMBL/GenBank/DDBJ whole genome shotgun (WGS) entry which is preliminary data.</text>
</comment>
<name>A0A7X5TQ87_9GAMM</name>